<dbReference type="Proteomes" id="UP001152562">
    <property type="component" value="Unassembled WGS sequence"/>
</dbReference>
<dbReference type="PROSITE" id="PS00108">
    <property type="entry name" value="PROTEIN_KINASE_ST"/>
    <property type="match status" value="1"/>
</dbReference>
<dbReference type="PANTHER" id="PTHR44329">
    <property type="entry name" value="SERINE/THREONINE-PROTEIN KINASE TNNI3K-RELATED"/>
    <property type="match status" value="1"/>
</dbReference>
<dbReference type="Pfam" id="PF07714">
    <property type="entry name" value="PK_Tyr_Ser-Thr"/>
    <property type="match status" value="1"/>
</dbReference>
<dbReference type="PROSITE" id="PS50011">
    <property type="entry name" value="PROTEIN_KINASE_DOM"/>
    <property type="match status" value="1"/>
</dbReference>
<sequence length="563" mass="64826">MAEAKYDDDPELFEVKNEDPDFGTPPWEDEKKADYWMGGVFQCFSNVVSMFKGEEYKSLKENVEVPIEKITDLFYLGSGAQGVVFGAHLDGEKVAVKQLRTKHETNIRHLLKLNHENIVRFVGVCTNPPDFCIIMEYCQYGSLFDFLHSNTVFMPKQLLKWAKEIARGMAYLHAHKIIHRDLKSPNILISDELVVKVSDFGTSREWNDVSAVMSFTGTVAWMAPEVIRHEPCSERVDVWSFGVVMWELLTAEVPYKNLETHAIMWGVGTNSIALPIPSNCPSSLQQLLKQCWNRVPRNRPPFKIIAAHLEMAGGDLRNMDTETFKNIQNGWRAEVHQCMERLYASKVADEDMVQFLSFSTSSITFCLRKQMYFLLKDPVFHRSTNTFTQENTDVVAQRREDLKQARDLRYVYEQQVSRANELFLEVCAVRLQLEQRERTIAEKENALNECRCGHRAKLFQRQTSSSSDGMKMPILEQRRRKKKLEPVIPIQVVVQYDEKNSDTTTAVDNAACPCTEQARYYQNNNQIKKETVIEIEDNGNVIVKDTANNDFLNDNYIPDVAQV</sequence>
<dbReference type="InterPro" id="IPR051681">
    <property type="entry name" value="Ser/Thr_Kinases-Pseudokinases"/>
</dbReference>
<feature type="domain" description="Protein kinase" evidence="2">
    <location>
        <begin position="70"/>
        <end position="311"/>
    </location>
</feature>
<dbReference type="InterPro" id="IPR001245">
    <property type="entry name" value="Ser-Thr/Tyr_kinase_cat_dom"/>
</dbReference>
<dbReference type="SUPFAM" id="SSF56112">
    <property type="entry name" value="Protein kinase-like (PK-like)"/>
    <property type="match status" value="1"/>
</dbReference>
<dbReference type="Gene3D" id="1.10.510.10">
    <property type="entry name" value="Transferase(Phosphotransferase) domain 1"/>
    <property type="match status" value="1"/>
</dbReference>
<organism evidence="3 4">
    <name type="scientific">Pieris brassicae</name>
    <name type="common">White butterfly</name>
    <name type="synonym">Large white butterfly</name>
    <dbReference type="NCBI Taxonomy" id="7116"/>
    <lineage>
        <taxon>Eukaryota</taxon>
        <taxon>Metazoa</taxon>
        <taxon>Ecdysozoa</taxon>
        <taxon>Arthropoda</taxon>
        <taxon>Hexapoda</taxon>
        <taxon>Insecta</taxon>
        <taxon>Pterygota</taxon>
        <taxon>Neoptera</taxon>
        <taxon>Endopterygota</taxon>
        <taxon>Lepidoptera</taxon>
        <taxon>Glossata</taxon>
        <taxon>Ditrysia</taxon>
        <taxon>Papilionoidea</taxon>
        <taxon>Pieridae</taxon>
        <taxon>Pierinae</taxon>
        <taxon>Pieris</taxon>
    </lineage>
</organism>
<reference evidence="3" key="1">
    <citation type="submission" date="2022-05" db="EMBL/GenBank/DDBJ databases">
        <authorList>
            <person name="Okamura Y."/>
        </authorList>
    </citation>
    <scope>NUCLEOTIDE SEQUENCE</scope>
</reference>
<dbReference type="PANTHER" id="PTHR44329:SF304">
    <property type="entry name" value="MITOGEN-ACTIVATED PROTEIN KINASE KINASE KINASE 13-LIKE ISOFORM X1"/>
    <property type="match status" value="1"/>
</dbReference>
<accession>A0A9P0TW57</accession>
<dbReference type="PRINTS" id="PR00109">
    <property type="entry name" value="TYRKINASE"/>
</dbReference>
<dbReference type="InterPro" id="IPR000719">
    <property type="entry name" value="Prot_kinase_dom"/>
</dbReference>
<dbReference type="Gene3D" id="3.30.200.20">
    <property type="entry name" value="Phosphorylase Kinase, domain 1"/>
    <property type="match status" value="1"/>
</dbReference>
<dbReference type="InterPro" id="IPR011009">
    <property type="entry name" value="Kinase-like_dom_sf"/>
</dbReference>
<dbReference type="AlphaFoldDB" id="A0A9P0TW57"/>
<evidence type="ECO:0000313" key="4">
    <source>
        <dbReference type="Proteomes" id="UP001152562"/>
    </source>
</evidence>
<evidence type="ECO:0000259" key="2">
    <source>
        <dbReference type="PROSITE" id="PS50011"/>
    </source>
</evidence>
<keyword evidence="4" id="KW-1185">Reference proteome</keyword>
<evidence type="ECO:0000256" key="1">
    <source>
        <dbReference type="SAM" id="MobiDB-lite"/>
    </source>
</evidence>
<dbReference type="GO" id="GO:0005737">
    <property type="term" value="C:cytoplasm"/>
    <property type="evidence" value="ECO:0007669"/>
    <property type="project" value="TreeGrafter"/>
</dbReference>
<feature type="compositionally biased region" description="Basic and acidic residues" evidence="1">
    <location>
        <begin position="1"/>
        <end position="19"/>
    </location>
</feature>
<dbReference type="GO" id="GO:0006950">
    <property type="term" value="P:response to stress"/>
    <property type="evidence" value="ECO:0007669"/>
    <property type="project" value="UniProtKB-ARBA"/>
</dbReference>
<gene>
    <name evidence="3" type="ORF">PIBRA_LOCUS14436</name>
</gene>
<dbReference type="SMART" id="SM00220">
    <property type="entry name" value="S_TKc"/>
    <property type="match status" value="1"/>
</dbReference>
<dbReference type="EMBL" id="CALOZG010000087">
    <property type="protein sequence ID" value="CAH4038963.1"/>
    <property type="molecule type" value="Genomic_DNA"/>
</dbReference>
<feature type="region of interest" description="Disordered" evidence="1">
    <location>
        <begin position="1"/>
        <end position="24"/>
    </location>
</feature>
<protein>
    <recommendedName>
        <fullName evidence="2">Protein kinase domain-containing protein</fullName>
    </recommendedName>
</protein>
<dbReference type="InterPro" id="IPR008271">
    <property type="entry name" value="Ser/Thr_kinase_AS"/>
</dbReference>
<proteinExistence type="predicted"/>
<dbReference type="GO" id="GO:0004674">
    <property type="term" value="F:protein serine/threonine kinase activity"/>
    <property type="evidence" value="ECO:0007669"/>
    <property type="project" value="TreeGrafter"/>
</dbReference>
<name>A0A9P0TW57_PIEBR</name>
<evidence type="ECO:0000313" key="3">
    <source>
        <dbReference type="EMBL" id="CAH4038963.1"/>
    </source>
</evidence>
<comment type="caution">
    <text evidence="3">The sequence shown here is derived from an EMBL/GenBank/DDBJ whole genome shotgun (WGS) entry which is preliminary data.</text>
</comment>
<dbReference type="GO" id="GO:0005524">
    <property type="term" value="F:ATP binding"/>
    <property type="evidence" value="ECO:0007669"/>
    <property type="project" value="InterPro"/>
</dbReference>